<proteinExistence type="predicted"/>
<protein>
    <submittedName>
        <fullName evidence="2">Uncharacterized protein</fullName>
    </submittedName>
</protein>
<feature type="region of interest" description="Disordered" evidence="1">
    <location>
        <begin position="1"/>
        <end position="36"/>
    </location>
</feature>
<evidence type="ECO:0000256" key="1">
    <source>
        <dbReference type="SAM" id="MobiDB-lite"/>
    </source>
</evidence>
<organism evidence="2 3">
    <name type="scientific">Datura stramonium</name>
    <name type="common">Jimsonweed</name>
    <name type="synonym">Common thornapple</name>
    <dbReference type="NCBI Taxonomy" id="4076"/>
    <lineage>
        <taxon>Eukaryota</taxon>
        <taxon>Viridiplantae</taxon>
        <taxon>Streptophyta</taxon>
        <taxon>Embryophyta</taxon>
        <taxon>Tracheophyta</taxon>
        <taxon>Spermatophyta</taxon>
        <taxon>Magnoliopsida</taxon>
        <taxon>eudicotyledons</taxon>
        <taxon>Gunneridae</taxon>
        <taxon>Pentapetalae</taxon>
        <taxon>asterids</taxon>
        <taxon>lamiids</taxon>
        <taxon>Solanales</taxon>
        <taxon>Solanaceae</taxon>
        <taxon>Solanoideae</taxon>
        <taxon>Datureae</taxon>
        <taxon>Datura</taxon>
    </lineage>
</organism>
<name>A0ABS8TFN2_DATST</name>
<keyword evidence="3" id="KW-1185">Reference proteome</keyword>
<evidence type="ECO:0000313" key="3">
    <source>
        <dbReference type="Proteomes" id="UP000823775"/>
    </source>
</evidence>
<comment type="caution">
    <text evidence="2">The sequence shown here is derived from an EMBL/GenBank/DDBJ whole genome shotgun (WGS) entry which is preliminary data.</text>
</comment>
<dbReference type="Proteomes" id="UP000823775">
    <property type="component" value="Unassembled WGS sequence"/>
</dbReference>
<reference evidence="2 3" key="1">
    <citation type="journal article" date="2021" name="BMC Genomics">
        <title>Datura genome reveals duplications of psychoactive alkaloid biosynthetic genes and high mutation rate following tissue culture.</title>
        <authorList>
            <person name="Rajewski A."/>
            <person name="Carter-House D."/>
            <person name="Stajich J."/>
            <person name="Litt A."/>
        </authorList>
    </citation>
    <scope>NUCLEOTIDE SEQUENCE [LARGE SCALE GENOMIC DNA]</scope>
    <source>
        <strain evidence="2">AR-01</strain>
    </source>
</reference>
<dbReference type="EMBL" id="JACEIK010001545">
    <property type="protein sequence ID" value="MCD7470276.1"/>
    <property type="molecule type" value="Genomic_DNA"/>
</dbReference>
<sequence>IAEMAHTRNSENNAPATAAVGSSVAQGRAKKEQVPQSRLATVPAQVVMPSKMGEAFNLLRELWRCLQHSWRIRGRGEIRLHHCHASSLHPRCNT</sequence>
<accession>A0ABS8TFN2</accession>
<feature type="non-terminal residue" evidence="2">
    <location>
        <position position="94"/>
    </location>
</feature>
<evidence type="ECO:0000313" key="2">
    <source>
        <dbReference type="EMBL" id="MCD7470276.1"/>
    </source>
</evidence>
<gene>
    <name evidence="2" type="ORF">HAX54_010002</name>
</gene>
<feature type="non-terminal residue" evidence="2">
    <location>
        <position position="1"/>
    </location>
</feature>